<proteinExistence type="predicted"/>
<accession>A0A9W6ZEE8</accession>
<gene>
    <name evidence="2" type="ORF">TrLO_g7312</name>
</gene>
<sequence>MSDLKIQPVNGVSVKESVIERETDRDTPKSKLNRRSTLQTFEDGVKRYGSLSHLSLYTGATLSFIDIIFDILMIQEYYETKQTAFANATICCIVVSLLFQFILVLVQNR</sequence>
<feature type="transmembrane region" description="Helical" evidence="1">
    <location>
        <begin position="56"/>
        <end position="78"/>
    </location>
</feature>
<dbReference type="AlphaFoldDB" id="A0A9W6ZEE8"/>
<keyword evidence="1" id="KW-0812">Transmembrane</keyword>
<keyword evidence="3" id="KW-1185">Reference proteome</keyword>
<comment type="caution">
    <text evidence="2">The sequence shown here is derived from an EMBL/GenBank/DDBJ whole genome shotgun (WGS) entry which is preliminary data.</text>
</comment>
<protein>
    <submittedName>
        <fullName evidence="2">Uncharacterized protein</fullName>
    </submittedName>
</protein>
<keyword evidence="1" id="KW-1133">Transmembrane helix</keyword>
<keyword evidence="1" id="KW-0472">Membrane</keyword>
<evidence type="ECO:0000313" key="3">
    <source>
        <dbReference type="Proteomes" id="UP001165122"/>
    </source>
</evidence>
<evidence type="ECO:0000256" key="1">
    <source>
        <dbReference type="SAM" id="Phobius"/>
    </source>
</evidence>
<feature type="transmembrane region" description="Helical" evidence="1">
    <location>
        <begin position="84"/>
        <end position="106"/>
    </location>
</feature>
<organism evidence="2 3">
    <name type="scientific">Triparma laevis f. longispina</name>
    <dbReference type="NCBI Taxonomy" id="1714387"/>
    <lineage>
        <taxon>Eukaryota</taxon>
        <taxon>Sar</taxon>
        <taxon>Stramenopiles</taxon>
        <taxon>Ochrophyta</taxon>
        <taxon>Bolidophyceae</taxon>
        <taxon>Parmales</taxon>
        <taxon>Triparmaceae</taxon>
        <taxon>Triparma</taxon>
    </lineage>
</organism>
<dbReference type="EMBL" id="BRXW01000391">
    <property type="protein sequence ID" value="GMH49777.1"/>
    <property type="molecule type" value="Genomic_DNA"/>
</dbReference>
<dbReference type="Proteomes" id="UP001165122">
    <property type="component" value="Unassembled WGS sequence"/>
</dbReference>
<evidence type="ECO:0000313" key="2">
    <source>
        <dbReference type="EMBL" id="GMH49777.1"/>
    </source>
</evidence>
<name>A0A9W6ZEE8_9STRA</name>
<reference evidence="3" key="1">
    <citation type="journal article" date="2023" name="Commun. Biol.">
        <title>Genome analysis of Parmales, the sister group of diatoms, reveals the evolutionary specialization of diatoms from phago-mixotrophs to photoautotrophs.</title>
        <authorList>
            <person name="Ban H."/>
            <person name="Sato S."/>
            <person name="Yoshikawa S."/>
            <person name="Yamada K."/>
            <person name="Nakamura Y."/>
            <person name="Ichinomiya M."/>
            <person name="Sato N."/>
            <person name="Blanc-Mathieu R."/>
            <person name="Endo H."/>
            <person name="Kuwata A."/>
            <person name="Ogata H."/>
        </authorList>
    </citation>
    <scope>NUCLEOTIDE SEQUENCE [LARGE SCALE GENOMIC DNA]</scope>
    <source>
        <strain evidence="3">NIES 3700</strain>
    </source>
</reference>